<evidence type="ECO:0000256" key="4">
    <source>
        <dbReference type="ARBA" id="ARBA00023239"/>
    </source>
</evidence>
<comment type="subunit">
    <text evidence="3">Homotrimer.</text>
</comment>
<protein>
    <submittedName>
        <fullName evidence="6">Bifunctional 4-hydroxy-2-oxoglutarate aldolase/2-dehydro-3-deoxy-phosphogluconate aldolase</fullName>
        <ecNumber evidence="6">4.1.2.14</ecNumber>
        <ecNumber evidence="6">4.1.3.16</ecNumber>
    </submittedName>
</protein>
<proteinExistence type="inferred from homology"/>
<evidence type="ECO:0000256" key="5">
    <source>
        <dbReference type="ARBA" id="ARBA00023277"/>
    </source>
</evidence>
<evidence type="ECO:0000256" key="2">
    <source>
        <dbReference type="ARBA" id="ARBA00006906"/>
    </source>
</evidence>
<dbReference type="PANTHER" id="PTHR30246">
    <property type="entry name" value="2-KETO-3-DEOXY-6-PHOSPHOGLUCONATE ALDOLASE"/>
    <property type="match status" value="1"/>
</dbReference>
<dbReference type="Gene3D" id="3.20.20.70">
    <property type="entry name" value="Aldolase class I"/>
    <property type="match status" value="1"/>
</dbReference>
<dbReference type="GO" id="GO:0008700">
    <property type="term" value="F:(R,S)-4-hydroxy-2-oxoglutarate aldolase activity"/>
    <property type="evidence" value="ECO:0007669"/>
    <property type="project" value="UniProtKB-EC"/>
</dbReference>
<dbReference type="PANTHER" id="PTHR30246:SF1">
    <property type="entry name" value="2-DEHYDRO-3-DEOXY-6-PHOSPHOGALACTONATE ALDOLASE-RELATED"/>
    <property type="match status" value="1"/>
</dbReference>
<dbReference type="Pfam" id="PF01081">
    <property type="entry name" value="Aldolase"/>
    <property type="match status" value="1"/>
</dbReference>
<dbReference type="InterPro" id="IPR031338">
    <property type="entry name" value="KDPG/KHG_AS_2"/>
</dbReference>
<dbReference type="InterPro" id="IPR000887">
    <property type="entry name" value="Aldlse_KDPG_KHG"/>
</dbReference>
<comment type="similarity">
    <text evidence="2">Belongs to the KHG/KDPG aldolase family.</text>
</comment>
<dbReference type="SUPFAM" id="SSF51569">
    <property type="entry name" value="Aldolase"/>
    <property type="match status" value="1"/>
</dbReference>
<dbReference type="EC" id="4.1.2.14" evidence="6"/>
<sequence length="216" mass="22556">MNDDILTQVRKHRIIVAMRGVPSERMTAAAQAMYEGGIRMLEITFNQNDPQTADRTAAAIRAVNAAMGGRMLVGAGTVLTAAQARAAVEAGAKYLLSPNLDLEVMAEAHRLGTAMIPGAMTPSEVACAWKAGAALVKLFPADTLGLPYIKAVAAPLGHIPLLPMGGVNSQNLMEFLSHPSVAGVGVGSNIAKAPLIQAGDFDAVRGLAREFTTQLQ</sequence>
<evidence type="ECO:0000256" key="3">
    <source>
        <dbReference type="ARBA" id="ARBA00011233"/>
    </source>
</evidence>
<dbReference type="CDD" id="cd00452">
    <property type="entry name" value="KDPG_aldolase"/>
    <property type="match status" value="1"/>
</dbReference>
<keyword evidence="7" id="KW-1185">Reference proteome</keyword>
<dbReference type="RefSeq" id="WP_262400720.1">
    <property type="nucleotide sequence ID" value="NZ_JACRTB010000025.1"/>
</dbReference>
<comment type="pathway">
    <text evidence="1">Carbohydrate acid metabolism.</text>
</comment>
<dbReference type="PROSITE" id="PS00160">
    <property type="entry name" value="ALDOLASE_KDPG_KHG_2"/>
    <property type="match status" value="1"/>
</dbReference>
<evidence type="ECO:0000256" key="1">
    <source>
        <dbReference type="ARBA" id="ARBA00004761"/>
    </source>
</evidence>
<keyword evidence="4 6" id="KW-0456">Lyase</keyword>
<reference evidence="6 7" key="1">
    <citation type="submission" date="2020-08" db="EMBL/GenBank/DDBJ databases">
        <title>Genome public.</title>
        <authorList>
            <person name="Liu C."/>
            <person name="Sun Q."/>
        </authorList>
    </citation>
    <scope>NUCLEOTIDE SEQUENCE [LARGE SCALE GENOMIC DNA]</scope>
    <source>
        <strain evidence="6 7">BX1</strain>
    </source>
</reference>
<comment type="caution">
    <text evidence="6">The sequence shown here is derived from an EMBL/GenBank/DDBJ whole genome shotgun (WGS) entry which is preliminary data.</text>
</comment>
<evidence type="ECO:0000313" key="6">
    <source>
        <dbReference type="EMBL" id="MBC8577257.1"/>
    </source>
</evidence>
<dbReference type="InterPro" id="IPR013785">
    <property type="entry name" value="Aldolase_TIM"/>
</dbReference>
<dbReference type="GO" id="GO:0008675">
    <property type="term" value="F:2-dehydro-3-deoxy-phosphogluconate aldolase activity"/>
    <property type="evidence" value="ECO:0007669"/>
    <property type="project" value="UniProtKB-EC"/>
</dbReference>
<name>A0ABR7NN61_9FIRM</name>
<dbReference type="EMBL" id="JACRTB010000025">
    <property type="protein sequence ID" value="MBC8577257.1"/>
    <property type="molecule type" value="Genomic_DNA"/>
</dbReference>
<organism evidence="6 7">
    <name type="scientific">Yanshouia hominis</name>
    <dbReference type="NCBI Taxonomy" id="2763673"/>
    <lineage>
        <taxon>Bacteria</taxon>
        <taxon>Bacillati</taxon>
        <taxon>Bacillota</taxon>
        <taxon>Clostridia</taxon>
        <taxon>Eubacteriales</taxon>
        <taxon>Oscillospiraceae</taxon>
        <taxon>Yanshouia</taxon>
    </lineage>
</organism>
<accession>A0ABR7NN61</accession>
<dbReference type="NCBIfam" id="TIGR01182">
    <property type="entry name" value="eda"/>
    <property type="match status" value="1"/>
</dbReference>
<dbReference type="EC" id="4.1.3.16" evidence="6"/>
<gene>
    <name evidence="6" type="primary">eda</name>
    <name evidence="6" type="ORF">H8717_12670</name>
</gene>
<keyword evidence="5" id="KW-0119">Carbohydrate metabolism</keyword>
<dbReference type="Proteomes" id="UP000658131">
    <property type="component" value="Unassembled WGS sequence"/>
</dbReference>
<evidence type="ECO:0000313" key="7">
    <source>
        <dbReference type="Proteomes" id="UP000658131"/>
    </source>
</evidence>